<evidence type="ECO:0000259" key="5">
    <source>
        <dbReference type="Pfam" id="PF12783"/>
    </source>
</evidence>
<reference evidence="8" key="1">
    <citation type="journal article" date="2020" name="Front. Microbiol.">
        <title>Gene regulatory networks of Penicillium echinulatum 2HH and Penicillium oxalicum 114-2 inferred by a computational biology approach.</title>
        <authorList>
            <person name="Lenz A.R."/>
            <person name="Galan-Vasquez E."/>
            <person name="Balbinot E."/>
            <person name="De Abreu F.P."/>
            <person name="De Oliveira N.S."/>
            <person name="Da Rosa L.O."/>
            <person name="De Avila E Silva S."/>
            <person name="Camassola M."/>
            <person name="Dillon A.J.P."/>
            <person name="Perez-Rueda E."/>
        </authorList>
    </citation>
    <scope>NUCLEOTIDE SEQUENCE</scope>
    <source>
        <strain evidence="8">S1M29</strain>
    </source>
</reference>
<dbReference type="Pfam" id="PF12783">
    <property type="entry name" value="Sec7-like_HUS"/>
    <property type="match status" value="1"/>
</dbReference>
<evidence type="ECO:0000256" key="4">
    <source>
        <dbReference type="SAM" id="MobiDB-lite"/>
    </source>
</evidence>
<feature type="compositionally biased region" description="Basic and acidic residues" evidence="4">
    <location>
        <begin position="626"/>
        <end position="635"/>
    </location>
</feature>
<comment type="caution">
    <text evidence="8">The sequence shown here is derived from an EMBL/GenBank/DDBJ whole genome shotgun (WGS) entry which is preliminary data.</text>
</comment>
<feature type="compositionally biased region" description="Polar residues" evidence="4">
    <location>
        <begin position="495"/>
        <end position="504"/>
    </location>
</feature>
<dbReference type="Proteomes" id="UP000631181">
    <property type="component" value="Unassembled WGS sequence"/>
</dbReference>
<dbReference type="SUPFAM" id="SSF48371">
    <property type="entry name" value="ARM repeat"/>
    <property type="match status" value="1"/>
</dbReference>
<evidence type="ECO:0000313" key="8">
    <source>
        <dbReference type="EMBL" id="KAF7716929.1"/>
    </source>
</evidence>
<feature type="domain" description="Mon2/Sec7/BIG1-like dimerisation and cyclophilin-binding" evidence="7">
    <location>
        <begin position="4"/>
        <end position="175"/>
    </location>
</feature>
<evidence type="ECO:0000256" key="2">
    <source>
        <dbReference type="ARBA" id="ARBA00022448"/>
    </source>
</evidence>
<dbReference type="Pfam" id="PF16206">
    <property type="entry name" value="Mon2_C"/>
    <property type="match status" value="1"/>
</dbReference>
<evidence type="ECO:0000259" key="7">
    <source>
        <dbReference type="Pfam" id="PF16213"/>
    </source>
</evidence>
<evidence type="ECO:0008006" key="10">
    <source>
        <dbReference type="Google" id="ProtNLM"/>
    </source>
</evidence>
<name>A0A8J8W7Y7_9EURO</name>
<evidence type="ECO:0000256" key="3">
    <source>
        <dbReference type="ARBA" id="ARBA00022927"/>
    </source>
</evidence>
<evidence type="ECO:0000313" key="9">
    <source>
        <dbReference type="Proteomes" id="UP000631181"/>
    </source>
</evidence>
<feature type="region of interest" description="Disordered" evidence="4">
    <location>
        <begin position="626"/>
        <end position="648"/>
    </location>
</feature>
<keyword evidence="9" id="KW-1185">Reference proteome</keyword>
<dbReference type="EMBL" id="WIWV01000033">
    <property type="protein sequence ID" value="KAF7716929.1"/>
    <property type="molecule type" value="Genomic_DNA"/>
</dbReference>
<organism evidence="8 9">
    <name type="scientific">Penicillium ucsense</name>
    <dbReference type="NCBI Taxonomy" id="2839758"/>
    <lineage>
        <taxon>Eukaryota</taxon>
        <taxon>Fungi</taxon>
        <taxon>Dikarya</taxon>
        <taxon>Ascomycota</taxon>
        <taxon>Pezizomycotina</taxon>
        <taxon>Eurotiomycetes</taxon>
        <taxon>Eurotiomycetidae</taxon>
        <taxon>Eurotiales</taxon>
        <taxon>Aspergillaceae</taxon>
        <taxon>Penicillium</taxon>
    </lineage>
</organism>
<dbReference type="InterPro" id="IPR032817">
    <property type="entry name" value="Mon2_C"/>
</dbReference>
<feature type="domain" description="Mon2/Sec7/BIG1-like HUS" evidence="5">
    <location>
        <begin position="200"/>
        <end position="354"/>
    </location>
</feature>
<sequence>MSSQFLQTELTSLIQESRRKIADLRAAAEQSLNELKALPSTSEAQISADLIRKPKFVDPFIIACHTRQAKLAGAGVICLQRLIASHSLPPHRLGDVLAGLKETIALGLDIQLKILQSLPSLLQFYSQELSGDLLARTLDICANLQACKTPAVSSTAAATFQQLVVSIFERVSQEDQSPNEDKAFANVKVDGRSVQVARFAFDALKVLDDLCCLVDGEDVEFLSAKTLSTTFILELIENIVLNSGRLFVGHLELSHVLRVRLMPLAVRFLSERHSFSETVRVARILLLLLKRHMSLLVAECEMAFGLLTHLLEPDGNAPWKRVLCMEVFKSLYSEPGVIRLMYTLYDADEKRKNILGDHMASLVRLSSEKPSLIGVSSQSTIPLRAEHTHSMTEDQIALETGGVAGVIGSTGPTSETKVPGISSQWSVVRTPYIELLDKADPPLPPETYIYGLVLNCISSFAEGLAKFILPLTVPDVKSKKKNRIMSPDQGPGSARPSQELQSPGGTRAHASLPFKKSSVPMNPLELHSHVQYSAIKTCSGIIENCWPAVLAACSTFLHASLDDDFYHNLVRAFQKLAHVAGLLRLSVPRDAFLTTLGKAAIPAGTGVAKSQNLTMPTLGVSHADEKMSKYRKSSDVPRSNVSAGDSASSPAAAASMTLSTRNLLCLRALLNLGIALGPTLDQPAWTILLETLQCAELVIGMSSSTMIKSANGASDNSFFGNDVPTANLGAEVIAVQSASAKLFESTSDYPSNSFQEIMLALLNVSAFTEQKAMPEELSEEPKSPIAPQTSQQAGRMHHNNRRVSLIVGKSRMQDEELKFVLDKSNEIARANLERLSSLDDENLEAWQLFSESLTAASANQSIDTSLRLQACNNLDSLIFLTMKPARLGDDETWNRIQTRNLQTLKEHITRLYVSDEVHAKSVPFTVIEIHEQSLDTLHAILEQYAETLTDGWSLVFDLISGVFRVTSEAESVAQGSSSSERRHPAHPGGPRLVRAAYKSLHLIASDFVSLLPAPCLLALVQSLNDFASQTQDFNISLTTTTFFWNVSDFLRGRMDKFSVGAYVDASVREDDLDTLSCNEDLSVSSHCLWLLLLLRIVGIASDSRSEIRNSAVHTLLRIFDAYGQQLSSKAWRLCLNRVLFSMVGNLSDVLEKVRKKQGPENELKPWIETTVLVIKGVSSLVANFLNVIVGDEEFLQSWMRLFDFLRKLVDMRLLELSEATFASVSSILTQCNSSGGLSKEACQCVWTLWANGHPIREENPVDQNRSNQDAALAYMQSLQQLYHLHKSHLDAEHIDTILEHLRLLVWNSIYPPYSPDTERCSAVQALVIGCLRTLCMEKENSQAAILSCLADLSDSPLSKWNPSSDSRKPGFVAFSKTLIDLISWYIAEFGIKQDILSNDALALVLERFGALILQKYIWKGKDRDPYMWQKASTATLKVLEVAVPYVEKQYDSAKRADIARFWRCVVNIAHGMVSAHGYQTQQLPHSRIAADEEFDIAAFTRLKSLILPSLGAAIVPDTVRQSFALALFHSSFIYAPQRLDMPLTSIEQDPLRDFYTIRPGRTFDPPPTLRPQMAYALIDSLFELAATSGSDTPTSSQRTLLACSTAPYLLLRCAISLKSFIADQPLRGLMPQPTPARKELLHLLDSLEHLHSEPSAIPDSTCIKTFSSKEESASGRHYRKHLEWMLPLVVKAVRVAGKERDDGRVLQALSVVLQELGQFE</sequence>
<evidence type="ECO:0000256" key="1">
    <source>
        <dbReference type="ARBA" id="ARBA00008144"/>
    </source>
</evidence>
<dbReference type="GO" id="GO:0005794">
    <property type="term" value="C:Golgi apparatus"/>
    <property type="evidence" value="ECO:0007669"/>
    <property type="project" value="UniProtKB-ARBA"/>
</dbReference>
<dbReference type="InterPro" id="IPR016024">
    <property type="entry name" value="ARM-type_fold"/>
</dbReference>
<protein>
    <recommendedName>
        <fullName evidence="10">Endosomal peripheral membrane protein</fullName>
    </recommendedName>
</protein>
<dbReference type="OrthoDB" id="294853at2759"/>
<keyword evidence="3" id="KW-0653">Protein transport</keyword>
<dbReference type="GO" id="GO:0015031">
    <property type="term" value="P:protein transport"/>
    <property type="evidence" value="ECO:0007669"/>
    <property type="project" value="UniProtKB-KW"/>
</dbReference>
<dbReference type="InterPro" id="IPR032691">
    <property type="entry name" value="Mon2/Sec7/BIG1-like_HUS"/>
</dbReference>
<accession>A0A8J8W7Y7</accession>
<feature type="region of interest" description="Disordered" evidence="4">
    <location>
        <begin position="479"/>
        <end position="507"/>
    </location>
</feature>
<feature type="region of interest" description="Disordered" evidence="4">
    <location>
        <begin position="774"/>
        <end position="797"/>
    </location>
</feature>
<dbReference type="PANTHER" id="PTHR10663:SF333">
    <property type="entry name" value="PROTEIN MON2 HOMOLOG"/>
    <property type="match status" value="1"/>
</dbReference>
<dbReference type="Pfam" id="PF16213">
    <property type="entry name" value="DCB"/>
    <property type="match status" value="1"/>
</dbReference>
<keyword evidence="2" id="KW-0813">Transport</keyword>
<feature type="domain" description="Mon2 C-terminal" evidence="6">
    <location>
        <begin position="1006"/>
        <end position="1231"/>
    </location>
</feature>
<dbReference type="PANTHER" id="PTHR10663">
    <property type="entry name" value="GUANYL-NUCLEOTIDE EXCHANGE FACTOR"/>
    <property type="match status" value="1"/>
</dbReference>
<proteinExistence type="inferred from homology"/>
<dbReference type="InterPro" id="IPR032629">
    <property type="entry name" value="DCB_dom"/>
</dbReference>
<evidence type="ECO:0000259" key="6">
    <source>
        <dbReference type="Pfam" id="PF16206"/>
    </source>
</evidence>
<gene>
    <name evidence="8" type="ORF">PECM_004970</name>
</gene>
<comment type="similarity">
    <text evidence="1">Belongs to the MON2 family.</text>
</comment>